<keyword evidence="2" id="KW-0547">Nucleotide-binding</keyword>
<dbReference type="Proteomes" id="UP001329915">
    <property type="component" value="Chromosome"/>
</dbReference>
<reference evidence="6 7" key="1">
    <citation type="submission" date="2023-04" db="EMBL/GenBank/DDBJ databases">
        <authorList>
            <person name="Hsu D."/>
        </authorList>
    </citation>
    <scope>NUCLEOTIDE SEQUENCE [LARGE SCALE GENOMIC DNA]</scope>
    <source>
        <strain evidence="6 7">MK1</strain>
    </source>
</reference>
<sequence length="135" mass="14486">MLIANRGEIAIRISRAAADLGIQTVAVYPADDAKSLHVVSADEAFMLKGKGVTAYLDAEQIIFAAKELGCDAIHPGYGFLSENVTFAKRCTEVGLTFIGPRPDILQLFGNKIEARTLPRQQDVPLLPGTAMAATR</sequence>
<keyword evidence="7" id="KW-1185">Reference proteome</keyword>
<dbReference type="InterPro" id="IPR005481">
    <property type="entry name" value="BC-like_N"/>
</dbReference>
<keyword evidence="3" id="KW-0067">ATP-binding</keyword>
<dbReference type="KEGG" id="dbc:MFMK1_002543"/>
<dbReference type="InterPro" id="IPR011764">
    <property type="entry name" value="Biotin_carboxylation_dom"/>
</dbReference>
<gene>
    <name evidence="6" type="ORF">MFMK1_002543</name>
</gene>
<evidence type="ECO:0000256" key="2">
    <source>
        <dbReference type="ARBA" id="ARBA00022741"/>
    </source>
</evidence>
<name>A0AAU0UP49_9FIRM</name>
<evidence type="ECO:0000256" key="4">
    <source>
        <dbReference type="ARBA" id="ARBA00023267"/>
    </source>
</evidence>
<evidence type="ECO:0000313" key="6">
    <source>
        <dbReference type="EMBL" id="WRO22705.1"/>
    </source>
</evidence>
<dbReference type="Pfam" id="PF00289">
    <property type="entry name" value="Biotin_carb_N"/>
    <property type="match status" value="1"/>
</dbReference>
<dbReference type="PANTHER" id="PTHR18866">
    <property type="entry name" value="CARBOXYLASE:PYRUVATE/ACETYL-COA/PROPIONYL-COA CARBOXYLASE"/>
    <property type="match status" value="1"/>
</dbReference>
<keyword evidence="1" id="KW-0436">Ligase</keyword>
<proteinExistence type="predicted"/>
<dbReference type="PROSITE" id="PS50979">
    <property type="entry name" value="BC"/>
    <property type="match status" value="1"/>
</dbReference>
<dbReference type="EMBL" id="CP121694">
    <property type="protein sequence ID" value="WRO22705.1"/>
    <property type="molecule type" value="Genomic_DNA"/>
</dbReference>
<dbReference type="InterPro" id="IPR050856">
    <property type="entry name" value="Biotin_carboxylase_complex"/>
</dbReference>
<keyword evidence="4" id="KW-0092">Biotin</keyword>
<feature type="domain" description="Biotin carboxylation" evidence="5">
    <location>
        <begin position="1"/>
        <end position="135"/>
    </location>
</feature>
<evidence type="ECO:0000259" key="5">
    <source>
        <dbReference type="PROSITE" id="PS50979"/>
    </source>
</evidence>
<dbReference type="Gene3D" id="3.30.470.20">
    <property type="entry name" value="ATP-grasp fold, B domain"/>
    <property type="match status" value="1"/>
</dbReference>
<dbReference type="SUPFAM" id="SSF52440">
    <property type="entry name" value="PreATP-grasp domain"/>
    <property type="match status" value="1"/>
</dbReference>
<evidence type="ECO:0000256" key="1">
    <source>
        <dbReference type="ARBA" id="ARBA00022598"/>
    </source>
</evidence>
<dbReference type="GO" id="GO:0016874">
    <property type="term" value="F:ligase activity"/>
    <property type="evidence" value="ECO:0007669"/>
    <property type="project" value="UniProtKB-KW"/>
</dbReference>
<dbReference type="GO" id="GO:0005524">
    <property type="term" value="F:ATP binding"/>
    <property type="evidence" value="ECO:0007669"/>
    <property type="project" value="UniProtKB-KW"/>
</dbReference>
<evidence type="ECO:0000313" key="7">
    <source>
        <dbReference type="Proteomes" id="UP001329915"/>
    </source>
</evidence>
<accession>A0AAU0UP49</accession>
<evidence type="ECO:0000256" key="3">
    <source>
        <dbReference type="ARBA" id="ARBA00022840"/>
    </source>
</evidence>
<dbReference type="PANTHER" id="PTHR18866:SF128">
    <property type="entry name" value="UREA AMIDOLYASE"/>
    <property type="match status" value="1"/>
</dbReference>
<organism evidence="6 7">
    <name type="scientific">Metallumcola ferriviriculae</name>
    <dbReference type="NCBI Taxonomy" id="3039180"/>
    <lineage>
        <taxon>Bacteria</taxon>
        <taxon>Bacillati</taxon>
        <taxon>Bacillota</taxon>
        <taxon>Clostridia</taxon>
        <taxon>Neomoorellales</taxon>
        <taxon>Desulfitibacteraceae</taxon>
        <taxon>Metallumcola</taxon>
    </lineage>
</organism>
<dbReference type="InterPro" id="IPR016185">
    <property type="entry name" value="PreATP-grasp_dom_sf"/>
</dbReference>
<protein>
    <recommendedName>
        <fullName evidence="5">Biotin carboxylation domain-containing protein</fullName>
    </recommendedName>
</protein>
<dbReference type="AlphaFoldDB" id="A0AAU0UP49"/>